<dbReference type="Pfam" id="PF07727">
    <property type="entry name" value="RVT_2"/>
    <property type="match status" value="1"/>
</dbReference>
<dbReference type="InterPro" id="IPR013103">
    <property type="entry name" value="RVT_2"/>
</dbReference>
<dbReference type="OrthoDB" id="3059190at2759"/>
<keyword evidence="3" id="KW-1185">Reference proteome</keyword>
<dbReference type="EMBL" id="AVOT02024889">
    <property type="protein sequence ID" value="MBW0515831.1"/>
    <property type="molecule type" value="Genomic_DNA"/>
</dbReference>
<reference evidence="2" key="1">
    <citation type="submission" date="2021-03" db="EMBL/GenBank/DDBJ databases">
        <title>Draft genome sequence of rust myrtle Austropuccinia psidii MF-1, a brazilian biotype.</title>
        <authorList>
            <person name="Quecine M.C."/>
            <person name="Pachon D.M.R."/>
            <person name="Bonatelli M.L."/>
            <person name="Correr F.H."/>
            <person name="Franceschini L.M."/>
            <person name="Leite T.F."/>
            <person name="Margarido G.R.A."/>
            <person name="Almeida C.A."/>
            <person name="Ferrarezi J.A."/>
            <person name="Labate C.A."/>
        </authorList>
    </citation>
    <scope>NUCLEOTIDE SEQUENCE</scope>
    <source>
        <strain evidence="2">MF-1</strain>
    </source>
</reference>
<evidence type="ECO:0000313" key="3">
    <source>
        <dbReference type="Proteomes" id="UP000765509"/>
    </source>
</evidence>
<evidence type="ECO:0000259" key="1">
    <source>
        <dbReference type="Pfam" id="PF07727"/>
    </source>
</evidence>
<comment type="caution">
    <text evidence="2">The sequence shown here is derived from an EMBL/GenBank/DDBJ whole genome shotgun (WGS) entry which is preliminary data.</text>
</comment>
<evidence type="ECO:0000313" key="2">
    <source>
        <dbReference type="EMBL" id="MBW0515831.1"/>
    </source>
</evidence>
<sequence>MEPEPPARKKINIIGPRHPTLINSDISKTNILPYSRHPATHLTLSDPCTYNKALKSETSATWMEAVTKESENMKKLDVWEEVPINEEYKLIGFTWALKTKRNEKHEILGHKARLCAQDFSQTPGIDFSKTFALTGRLNSL</sequence>
<organism evidence="2 3">
    <name type="scientific">Austropuccinia psidii MF-1</name>
    <dbReference type="NCBI Taxonomy" id="1389203"/>
    <lineage>
        <taxon>Eukaryota</taxon>
        <taxon>Fungi</taxon>
        <taxon>Dikarya</taxon>
        <taxon>Basidiomycota</taxon>
        <taxon>Pucciniomycotina</taxon>
        <taxon>Pucciniomycetes</taxon>
        <taxon>Pucciniales</taxon>
        <taxon>Sphaerophragmiaceae</taxon>
        <taxon>Austropuccinia</taxon>
    </lineage>
</organism>
<proteinExistence type="predicted"/>
<feature type="domain" description="Reverse transcriptase Ty1/copia-type" evidence="1">
    <location>
        <begin position="77"/>
        <end position="139"/>
    </location>
</feature>
<protein>
    <recommendedName>
        <fullName evidence="1">Reverse transcriptase Ty1/copia-type domain-containing protein</fullName>
    </recommendedName>
</protein>
<accession>A0A9Q3HS54</accession>
<dbReference type="Proteomes" id="UP000765509">
    <property type="component" value="Unassembled WGS sequence"/>
</dbReference>
<dbReference type="AlphaFoldDB" id="A0A9Q3HS54"/>
<name>A0A9Q3HS54_9BASI</name>
<gene>
    <name evidence="2" type="ORF">O181_055546</name>
</gene>